<dbReference type="Pfam" id="PF03061">
    <property type="entry name" value="4HBT"/>
    <property type="match status" value="1"/>
</dbReference>
<dbReference type="AlphaFoldDB" id="A0A427XDG0"/>
<comment type="caution">
    <text evidence="4">The sequence shown here is derived from an EMBL/GenBank/DDBJ whole genome shotgun (WGS) entry which is preliminary data.</text>
</comment>
<dbReference type="STRING" id="105984.A0A427XDG0"/>
<organism evidence="4 5">
    <name type="scientific">Apiotrichum porosum</name>
    <dbReference type="NCBI Taxonomy" id="105984"/>
    <lineage>
        <taxon>Eukaryota</taxon>
        <taxon>Fungi</taxon>
        <taxon>Dikarya</taxon>
        <taxon>Basidiomycota</taxon>
        <taxon>Agaricomycotina</taxon>
        <taxon>Tremellomycetes</taxon>
        <taxon>Trichosporonales</taxon>
        <taxon>Trichosporonaceae</taxon>
        <taxon>Apiotrichum</taxon>
    </lineage>
</organism>
<dbReference type="InterPro" id="IPR029069">
    <property type="entry name" value="HotDog_dom_sf"/>
</dbReference>
<keyword evidence="5" id="KW-1185">Reference proteome</keyword>
<dbReference type="InterPro" id="IPR006683">
    <property type="entry name" value="Thioestr_dom"/>
</dbReference>
<evidence type="ECO:0000256" key="1">
    <source>
        <dbReference type="ARBA" id="ARBA00008324"/>
    </source>
</evidence>
<dbReference type="EMBL" id="RSCE01000019">
    <property type="protein sequence ID" value="RSH76929.1"/>
    <property type="molecule type" value="Genomic_DNA"/>
</dbReference>
<gene>
    <name evidence="4" type="ORF">EHS24_003866</name>
</gene>
<dbReference type="Gene3D" id="3.10.129.10">
    <property type="entry name" value="Hotdog Thioesterase"/>
    <property type="match status" value="1"/>
</dbReference>
<accession>A0A427XDG0</accession>
<dbReference type="CDD" id="cd03443">
    <property type="entry name" value="PaaI_thioesterase"/>
    <property type="match status" value="1"/>
</dbReference>
<reference evidence="4 5" key="1">
    <citation type="submission" date="2018-11" db="EMBL/GenBank/DDBJ databases">
        <title>Genome sequence of Apiotrichum porosum DSM 27194.</title>
        <authorList>
            <person name="Aliyu H."/>
            <person name="Gorte O."/>
            <person name="Ochsenreither K."/>
        </authorList>
    </citation>
    <scope>NUCLEOTIDE SEQUENCE [LARGE SCALE GENOMIC DNA]</scope>
    <source>
        <strain evidence="4 5">DSM 27194</strain>
    </source>
</reference>
<evidence type="ECO:0000313" key="4">
    <source>
        <dbReference type="EMBL" id="RSH76929.1"/>
    </source>
</evidence>
<dbReference type="SUPFAM" id="SSF54637">
    <property type="entry name" value="Thioesterase/thiol ester dehydrase-isomerase"/>
    <property type="match status" value="1"/>
</dbReference>
<dbReference type="Proteomes" id="UP000279236">
    <property type="component" value="Unassembled WGS sequence"/>
</dbReference>
<dbReference type="InterPro" id="IPR039298">
    <property type="entry name" value="ACOT13"/>
</dbReference>
<dbReference type="OrthoDB" id="46529at2759"/>
<dbReference type="PANTHER" id="PTHR21660">
    <property type="entry name" value="THIOESTERASE SUPERFAMILY MEMBER-RELATED"/>
    <property type="match status" value="1"/>
</dbReference>
<sequence length="178" mass="19393">MACVEHLRKVWNNGHNGSESPDYFGWGNHDANVLGGDIEVVEAWPGHAKCTMVIKERHLNGGNIVHGGCIMTLVDDMTWLVLQTLGYPVIPSVSTNLSGEFVRPCGTLGDELTIVSEAVKKGSRLGFLRVTFYVKGQVCAFGSQTVALLPTRRRTTHTFTADGKELVPVEEAEVASRL</sequence>
<dbReference type="GO" id="GO:0047617">
    <property type="term" value="F:fatty acyl-CoA hydrolase activity"/>
    <property type="evidence" value="ECO:0007669"/>
    <property type="project" value="InterPro"/>
</dbReference>
<dbReference type="RefSeq" id="XP_028472076.1">
    <property type="nucleotide sequence ID" value="XM_028619503.1"/>
</dbReference>
<comment type="similarity">
    <text evidence="1">Belongs to the thioesterase PaaI family.</text>
</comment>
<evidence type="ECO:0000259" key="3">
    <source>
        <dbReference type="Pfam" id="PF03061"/>
    </source>
</evidence>
<dbReference type="PANTHER" id="PTHR21660:SF1">
    <property type="entry name" value="ACYL-COENZYME A THIOESTERASE 13"/>
    <property type="match status" value="1"/>
</dbReference>
<feature type="domain" description="Thioesterase" evidence="3">
    <location>
        <begin position="63"/>
        <end position="137"/>
    </location>
</feature>
<name>A0A427XDG0_9TREE</name>
<dbReference type="GeneID" id="39588409"/>
<keyword evidence="2" id="KW-0378">Hydrolase</keyword>
<evidence type="ECO:0000313" key="5">
    <source>
        <dbReference type="Proteomes" id="UP000279236"/>
    </source>
</evidence>
<protein>
    <recommendedName>
        <fullName evidence="3">Thioesterase domain-containing protein</fullName>
    </recommendedName>
</protein>
<proteinExistence type="inferred from homology"/>
<evidence type="ECO:0000256" key="2">
    <source>
        <dbReference type="ARBA" id="ARBA00022801"/>
    </source>
</evidence>